<gene>
    <name evidence="3" type="ORF">Pla52o_49670</name>
</gene>
<keyword evidence="4" id="KW-1185">Reference proteome</keyword>
<dbReference type="Gene3D" id="2.130.10.10">
    <property type="entry name" value="YVTN repeat-like/Quinoprotein amine dehydrogenase"/>
    <property type="match status" value="1"/>
</dbReference>
<dbReference type="RefSeq" id="WP_231612570.1">
    <property type="nucleotide sequence ID" value="NZ_SJPT01000010.1"/>
</dbReference>
<evidence type="ECO:0000259" key="2">
    <source>
        <dbReference type="Pfam" id="PF13360"/>
    </source>
</evidence>
<dbReference type="InterPro" id="IPR011047">
    <property type="entry name" value="Quinoprotein_ADH-like_sf"/>
</dbReference>
<dbReference type="InterPro" id="IPR015943">
    <property type="entry name" value="WD40/YVTN_repeat-like_dom_sf"/>
</dbReference>
<dbReference type="SUPFAM" id="SSF50998">
    <property type="entry name" value="Quinoprotein alcohol dehydrogenase-like"/>
    <property type="match status" value="1"/>
</dbReference>
<name>A0A5C6C0W8_9BACT</name>
<protein>
    <submittedName>
        <fullName evidence="3">Outer membrane biogenesis protein BamB</fullName>
    </submittedName>
</protein>
<feature type="domain" description="Pyrrolo-quinoline quinone repeat" evidence="2">
    <location>
        <begin position="118"/>
        <end position="366"/>
    </location>
</feature>
<dbReference type="AlphaFoldDB" id="A0A5C6C0W8"/>
<dbReference type="Gene3D" id="2.40.10.480">
    <property type="match status" value="1"/>
</dbReference>
<sequence>MKRFPPSPWIASSYVVAFSALVLGLAPFGAMPNAPSTTQAAEPTLAADPVKLTSTDWPGWRGPNSDGVASSEQDPPIKWSDTTNVRWRVPVPGRGHGSPTVLGQRVYLPTADAANETQKVLCWDRETGKPIWESVVHRGGFENKSGRKANEKATLASSTIATDGKQLFINFINDSAMFTSAISLEGEVLWQTRISDYLIHQGYGSSPTIYQGLVIVTSDNKGGGAIAALDRNSGKIVWKRDRPELPNYASPIVLKIDGRDQLIVTGCELVTSLNPLTGETLWEIEGATTECVTTTVTDGKHVYSSGGYPRSHIAAIAADGSGEIVWDLNLRLYVPSLLHRDGYLYFTLDAGVAMCLDSNTGETVWKERLGGTFSSSPVLVQDRIYATNEEGVTFVFRATPDGFEKLAENELGESVFASPAITGGQIYLRVGQYEGDTRQEFLYCIGK</sequence>
<feature type="region of interest" description="Disordered" evidence="1">
    <location>
        <begin position="51"/>
        <end position="80"/>
    </location>
</feature>
<dbReference type="SMART" id="SM00564">
    <property type="entry name" value="PQQ"/>
    <property type="match status" value="2"/>
</dbReference>
<proteinExistence type="predicted"/>
<dbReference type="Pfam" id="PF13360">
    <property type="entry name" value="PQQ_2"/>
    <property type="match status" value="1"/>
</dbReference>
<reference evidence="3 4" key="1">
    <citation type="submission" date="2019-02" db="EMBL/GenBank/DDBJ databases">
        <title>Deep-cultivation of Planctomycetes and their phenomic and genomic characterization uncovers novel biology.</title>
        <authorList>
            <person name="Wiegand S."/>
            <person name="Jogler M."/>
            <person name="Boedeker C."/>
            <person name="Pinto D."/>
            <person name="Vollmers J."/>
            <person name="Rivas-Marin E."/>
            <person name="Kohn T."/>
            <person name="Peeters S.H."/>
            <person name="Heuer A."/>
            <person name="Rast P."/>
            <person name="Oberbeckmann S."/>
            <person name="Bunk B."/>
            <person name="Jeske O."/>
            <person name="Meyerdierks A."/>
            <person name="Storesund J.E."/>
            <person name="Kallscheuer N."/>
            <person name="Luecker S."/>
            <person name="Lage O.M."/>
            <person name="Pohl T."/>
            <person name="Merkel B.J."/>
            <person name="Hornburger P."/>
            <person name="Mueller R.-W."/>
            <person name="Bruemmer F."/>
            <person name="Labrenz M."/>
            <person name="Spormann A.M."/>
            <person name="Op Den Camp H."/>
            <person name="Overmann J."/>
            <person name="Amann R."/>
            <person name="Jetten M.S.M."/>
            <person name="Mascher T."/>
            <person name="Medema M.H."/>
            <person name="Devos D.P."/>
            <person name="Kaster A.-K."/>
            <person name="Ovreas L."/>
            <person name="Rohde M."/>
            <person name="Galperin M.Y."/>
            <person name="Jogler C."/>
        </authorList>
    </citation>
    <scope>NUCLEOTIDE SEQUENCE [LARGE SCALE GENOMIC DNA]</scope>
    <source>
        <strain evidence="3 4">Pla52o</strain>
    </source>
</reference>
<evidence type="ECO:0000313" key="3">
    <source>
        <dbReference type="EMBL" id="TWU17752.1"/>
    </source>
</evidence>
<comment type="caution">
    <text evidence="3">The sequence shown here is derived from an EMBL/GenBank/DDBJ whole genome shotgun (WGS) entry which is preliminary data.</text>
</comment>
<accession>A0A5C6C0W8</accession>
<organism evidence="3 4">
    <name type="scientific">Novipirellula galeiformis</name>
    <dbReference type="NCBI Taxonomy" id="2528004"/>
    <lineage>
        <taxon>Bacteria</taxon>
        <taxon>Pseudomonadati</taxon>
        <taxon>Planctomycetota</taxon>
        <taxon>Planctomycetia</taxon>
        <taxon>Pirellulales</taxon>
        <taxon>Pirellulaceae</taxon>
        <taxon>Novipirellula</taxon>
    </lineage>
</organism>
<dbReference type="PANTHER" id="PTHR34512">
    <property type="entry name" value="CELL SURFACE PROTEIN"/>
    <property type="match status" value="1"/>
</dbReference>
<dbReference type="InterPro" id="IPR018391">
    <property type="entry name" value="PQQ_b-propeller_rpt"/>
</dbReference>
<dbReference type="Proteomes" id="UP000316304">
    <property type="component" value="Unassembled WGS sequence"/>
</dbReference>
<evidence type="ECO:0000256" key="1">
    <source>
        <dbReference type="SAM" id="MobiDB-lite"/>
    </source>
</evidence>
<dbReference type="PANTHER" id="PTHR34512:SF30">
    <property type="entry name" value="OUTER MEMBRANE PROTEIN ASSEMBLY FACTOR BAMB"/>
    <property type="match status" value="1"/>
</dbReference>
<dbReference type="InterPro" id="IPR002372">
    <property type="entry name" value="PQQ_rpt_dom"/>
</dbReference>
<dbReference type="EMBL" id="SJPT01000010">
    <property type="protein sequence ID" value="TWU17752.1"/>
    <property type="molecule type" value="Genomic_DNA"/>
</dbReference>
<evidence type="ECO:0000313" key="4">
    <source>
        <dbReference type="Proteomes" id="UP000316304"/>
    </source>
</evidence>